<feature type="repeat" description="ANK" evidence="2">
    <location>
        <begin position="50"/>
        <end position="82"/>
    </location>
</feature>
<keyword evidence="4" id="KW-0808">Transferase</keyword>
<dbReference type="Gene3D" id="3.30.200.20">
    <property type="entry name" value="Phosphorylase Kinase, domain 1"/>
    <property type="match status" value="1"/>
</dbReference>
<evidence type="ECO:0000256" key="1">
    <source>
        <dbReference type="ARBA" id="ARBA00005843"/>
    </source>
</evidence>
<dbReference type="SUPFAM" id="SSF56112">
    <property type="entry name" value="Protein kinase-like (PK-like)"/>
    <property type="match status" value="1"/>
</dbReference>
<dbReference type="InterPro" id="IPR036770">
    <property type="entry name" value="Ankyrin_rpt-contain_sf"/>
</dbReference>
<dbReference type="PROSITE" id="PS50011">
    <property type="entry name" value="PROTEIN_KINASE_DOM"/>
    <property type="match status" value="1"/>
</dbReference>
<name>A0AAD4MW20_9BILA</name>
<dbReference type="AlphaFoldDB" id="A0AAD4MW20"/>
<dbReference type="InterPro" id="IPR011009">
    <property type="entry name" value="Kinase-like_dom_sf"/>
</dbReference>
<feature type="domain" description="Protein kinase" evidence="3">
    <location>
        <begin position="210"/>
        <end position="461"/>
    </location>
</feature>
<dbReference type="FunFam" id="3.30.200.20:FF:000245">
    <property type="entry name" value="Integrin-linked protein kinase"/>
    <property type="match status" value="1"/>
</dbReference>
<comment type="similarity">
    <text evidence="1">Belongs to the protein kinase superfamily. TKL Ser/Thr protein kinase family.</text>
</comment>
<dbReference type="SUPFAM" id="SSF48403">
    <property type="entry name" value="Ankyrin repeat"/>
    <property type="match status" value="1"/>
</dbReference>
<keyword evidence="4" id="KW-0418">Kinase</keyword>
<keyword evidence="5" id="KW-1185">Reference proteome</keyword>
<dbReference type="InterPro" id="IPR001245">
    <property type="entry name" value="Ser-Thr/Tyr_kinase_cat_dom"/>
</dbReference>
<feature type="repeat" description="ANK" evidence="2">
    <location>
        <begin position="116"/>
        <end position="148"/>
    </location>
</feature>
<dbReference type="PANTHER" id="PTHR44329:SF57">
    <property type="entry name" value="INTEGRIN-LINKED PROTEIN KINASE"/>
    <property type="match status" value="1"/>
</dbReference>
<organism evidence="4 5">
    <name type="scientific">Ditylenchus destructor</name>
    <dbReference type="NCBI Taxonomy" id="166010"/>
    <lineage>
        <taxon>Eukaryota</taxon>
        <taxon>Metazoa</taxon>
        <taxon>Ecdysozoa</taxon>
        <taxon>Nematoda</taxon>
        <taxon>Chromadorea</taxon>
        <taxon>Rhabditida</taxon>
        <taxon>Tylenchina</taxon>
        <taxon>Tylenchomorpha</taxon>
        <taxon>Sphaerularioidea</taxon>
        <taxon>Anguinidae</taxon>
        <taxon>Anguininae</taxon>
        <taxon>Ditylenchus</taxon>
    </lineage>
</organism>
<dbReference type="Gene3D" id="1.10.510.10">
    <property type="entry name" value="Transferase(Phosphotransferase) domain 1"/>
    <property type="match status" value="1"/>
</dbReference>
<evidence type="ECO:0000256" key="2">
    <source>
        <dbReference type="PROSITE-ProRule" id="PRU00023"/>
    </source>
</evidence>
<dbReference type="PROSITE" id="PS50088">
    <property type="entry name" value="ANK_REPEAT"/>
    <property type="match status" value="3"/>
</dbReference>
<evidence type="ECO:0000313" key="4">
    <source>
        <dbReference type="EMBL" id="KAI1705672.1"/>
    </source>
</evidence>
<dbReference type="GO" id="GO:0005524">
    <property type="term" value="F:ATP binding"/>
    <property type="evidence" value="ECO:0007669"/>
    <property type="project" value="InterPro"/>
</dbReference>
<dbReference type="Gene3D" id="1.25.40.20">
    <property type="entry name" value="Ankyrin repeat-containing domain"/>
    <property type="match status" value="1"/>
</dbReference>
<dbReference type="PANTHER" id="PTHR44329">
    <property type="entry name" value="SERINE/THREONINE-PROTEIN KINASE TNNI3K-RELATED"/>
    <property type="match status" value="1"/>
</dbReference>
<protein>
    <submittedName>
        <fullName evidence="4">Protein tyrosine kinase domain-containing protein</fullName>
    </submittedName>
</protein>
<comment type="caution">
    <text evidence="4">The sequence shown here is derived from an EMBL/GenBank/DDBJ whole genome shotgun (WGS) entry which is preliminary data.</text>
</comment>
<dbReference type="PIRSF" id="PIRSF000654">
    <property type="entry name" value="Integrin-linked_kinase"/>
    <property type="match status" value="1"/>
</dbReference>
<dbReference type="InterPro" id="IPR002110">
    <property type="entry name" value="Ankyrin_rpt"/>
</dbReference>
<reference evidence="4" key="1">
    <citation type="submission" date="2022-01" db="EMBL/GenBank/DDBJ databases">
        <title>Genome Sequence Resource for Two Populations of Ditylenchus destructor, the Migratory Endoparasitic Phytonematode.</title>
        <authorList>
            <person name="Zhang H."/>
            <person name="Lin R."/>
            <person name="Xie B."/>
        </authorList>
    </citation>
    <scope>NUCLEOTIDE SEQUENCE</scope>
    <source>
        <strain evidence="4">BazhouSP</strain>
    </source>
</reference>
<dbReference type="PROSITE" id="PS50297">
    <property type="entry name" value="ANK_REP_REGION"/>
    <property type="match status" value="3"/>
</dbReference>
<dbReference type="InterPro" id="IPR051681">
    <property type="entry name" value="Ser/Thr_Kinases-Pseudokinases"/>
</dbReference>
<dbReference type="Pfam" id="PF12796">
    <property type="entry name" value="Ank_2"/>
    <property type="match status" value="1"/>
</dbReference>
<evidence type="ECO:0000259" key="3">
    <source>
        <dbReference type="PROSITE" id="PS50011"/>
    </source>
</evidence>
<dbReference type="GO" id="GO:0004674">
    <property type="term" value="F:protein serine/threonine kinase activity"/>
    <property type="evidence" value="ECO:0007669"/>
    <property type="project" value="TreeGrafter"/>
</dbReference>
<accession>A0AAD4MW20</accession>
<dbReference type="GO" id="GO:0034446">
    <property type="term" value="P:substrate adhesion-dependent cell spreading"/>
    <property type="evidence" value="ECO:0007669"/>
    <property type="project" value="TreeGrafter"/>
</dbReference>
<proteinExistence type="inferred from homology"/>
<dbReference type="FunFam" id="1.25.40.20:FF:000050">
    <property type="entry name" value="integrin-linked protein kinase"/>
    <property type="match status" value="1"/>
</dbReference>
<dbReference type="Pfam" id="PF07714">
    <property type="entry name" value="PK_Tyr_Ser-Thr"/>
    <property type="match status" value="1"/>
</dbReference>
<dbReference type="GO" id="GO:0007160">
    <property type="term" value="P:cell-matrix adhesion"/>
    <property type="evidence" value="ECO:0007669"/>
    <property type="project" value="TreeGrafter"/>
</dbReference>
<dbReference type="GO" id="GO:0001725">
    <property type="term" value="C:stress fiber"/>
    <property type="evidence" value="ECO:0007669"/>
    <property type="project" value="TreeGrafter"/>
</dbReference>
<gene>
    <name evidence="4" type="ORF">DdX_13466</name>
</gene>
<dbReference type="GO" id="GO:0007229">
    <property type="term" value="P:integrin-mediated signaling pathway"/>
    <property type="evidence" value="ECO:0007669"/>
    <property type="project" value="TreeGrafter"/>
</dbReference>
<keyword evidence="2" id="KW-0040">ANK repeat</keyword>
<evidence type="ECO:0000313" key="5">
    <source>
        <dbReference type="Proteomes" id="UP001201812"/>
    </source>
</evidence>
<sequence>MSIAPTYHTHKPNVPIIMEDVFGWVKEGNTFQVRVWLDDTEHDLNVGDDHAFSLLHWAAKEGHVSIVDMLLVRGARVNATNMGDDTSLHLAAAHGHRQIVVKLLSKKADVNVPNEHGMVPLHYACFWGYEQIAEDLIRAGAIATICNKRGLTPLDVCQPQVRRSIYNIAMEHGQNPNQKVQYRDTSYNSKTLRSRDATWSRYTGVDIQSLALTKPVAQSHSGTLYRGKWQGNDIVARVLNVNDVTARISRDFQSEFPALRIFASAHINPVLAAVNQPPQLIIISQYMPFGSLYNVLHEQSSVVIDHSQAIRFALDIARGMSFLHSLDQQVLRFYLNSKHVVVDEELGAKISMADTKFSFQEAGRLYSPAWMSPEALQRSPEELNTRAADMWSFGILLWELNTREVPFAELSPMECGMKVALEGLRVQIPPGIARNMFRLINICLNEDPGRRPNFDQVIPILEKMGA</sequence>
<dbReference type="InterPro" id="IPR000719">
    <property type="entry name" value="Prot_kinase_dom"/>
</dbReference>
<dbReference type="SMART" id="SM00248">
    <property type="entry name" value="ANK"/>
    <property type="match status" value="3"/>
</dbReference>
<feature type="repeat" description="ANK" evidence="2">
    <location>
        <begin position="83"/>
        <end position="115"/>
    </location>
</feature>
<dbReference type="Proteomes" id="UP001201812">
    <property type="component" value="Unassembled WGS sequence"/>
</dbReference>
<dbReference type="GO" id="GO:0005925">
    <property type="term" value="C:focal adhesion"/>
    <property type="evidence" value="ECO:0007669"/>
    <property type="project" value="TreeGrafter"/>
</dbReference>
<dbReference type="EMBL" id="JAKKPZ010000054">
    <property type="protein sequence ID" value="KAI1705672.1"/>
    <property type="molecule type" value="Genomic_DNA"/>
</dbReference>